<organism evidence="2 3">
    <name type="scientific">Brassica napus</name>
    <name type="common">Rape</name>
    <dbReference type="NCBI Taxonomy" id="3708"/>
    <lineage>
        <taxon>Eukaryota</taxon>
        <taxon>Viridiplantae</taxon>
        <taxon>Streptophyta</taxon>
        <taxon>Embryophyta</taxon>
        <taxon>Tracheophyta</taxon>
        <taxon>Spermatophyta</taxon>
        <taxon>Magnoliopsida</taxon>
        <taxon>eudicotyledons</taxon>
        <taxon>Gunneridae</taxon>
        <taxon>Pentapetalae</taxon>
        <taxon>rosids</taxon>
        <taxon>malvids</taxon>
        <taxon>Brassicales</taxon>
        <taxon>Brassicaceae</taxon>
        <taxon>Brassiceae</taxon>
        <taxon>Brassica</taxon>
    </lineage>
</organism>
<dbReference type="EMBL" id="JAGKQM010000007">
    <property type="protein sequence ID" value="KAH0919709.1"/>
    <property type="molecule type" value="Genomic_DNA"/>
</dbReference>
<evidence type="ECO:0000256" key="1">
    <source>
        <dbReference type="SAM" id="MobiDB-lite"/>
    </source>
</evidence>
<feature type="region of interest" description="Disordered" evidence="1">
    <location>
        <begin position="1"/>
        <end position="21"/>
    </location>
</feature>
<sequence length="21" mass="2383">MSQILRRKHQDQDQAVTASGL</sequence>
<proteinExistence type="predicted"/>
<reference evidence="2 3" key="1">
    <citation type="submission" date="2021-05" db="EMBL/GenBank/DDBJ databases">
        <title>Genome Assembly of Synthetic Allotetraploid Brassica napus Reveals Homoeologous Exchanges between Subgenomes.</title>
        <authorList>
            <person name="Davis J.T."/>
        </authorList>
    </citation>
    <scope>NUCLEOTIDE SEQUENCE [LARGE SCALE GENOMIC DNA]</scope>
    <source>
        <strain evidence="3">cv. Da-Ae</strain>
        <tissue evidence="2">Seedling</tissue>
    </source>
</reference>
<protein>
    <submittedName>
        <fullName evidence="2">Uncharacterized protein</fullName>
    </submittedName>
</protein>
<evidence type="ECO:0000313" key="3">
    <source>
        <dbReference type="Proteomes" id="UP000824890"/>
    </source>
</evidence>
<accession>A0ABQ8CRL4</accession>
<name>A0ABQ8CRL4_BRANA</name>
<comment type="caution">
    <text evidence="2">The sequence shown here is derived from an EMBL/GenBank/DDBJ whole genome shotgun (WGS) entry which is preliminary data.</text>
</comment>
<dbReference type="Proteomes" id="UP000824890">
    <property type="component" value="Unassembled WGS sequence"/>
</dbReference>
<evidence type="ECO:0000313" key="2">
    <source>
        <dbReference type="EMBL" id="KAH0919709.1"/>
    </source>
</evidence>
<keyword evidence="3" id="KW-1185">Reference proteome</keyword>
<gene>
    <name evidence="2" type="ORF">HID58_027369</name>
</gene>